<feature type="compositionally biased region" description="Polar residues" evidence="1">
    <location>
        <begin position="26"/>
        <end position="44"/>
    </location>
</feature>
<gene>
    <name evidence="3" type="ORF">DXC51_06105</name>
</gene>
<dbReference type="PROSITE" id="PS51257">
    <property type="entry name" value="PROKAR_LIPOPROTEIN"/>
    <property type="match status" value="1"/>
</dbReference>
<dbReference type="EMBL" id="QVLV01000003">
    <property type="protein sequence ID" value="RGE63524.1"/>
    <property type="molecule type" value="Genomic_DNA"/>
</dbReference>
<evidence type="ECO:0000313" key="3">
    <source>
        <dbReference type="EMBL" id="RGE63524.1"/>
    </source>
</evidence>
<dbReference type="Gene3D" id="3.40.190.10">
    <property type="entry name" value="Periplasmic binding protein-like II"/>
    <property type="match status" value="1"/>
</dbReference>
<keyword evidence="4" id="KW-1185">Reference proteome</keyword>
<feature type="signal peptide" evidence="2">
    <location>
        <begin position="1"/>
        <end position="22"/>
    </location>
</feature>
<feature type="chain" id="PRO_5039048407" evidence="2">
    <location>
        <begin position="23"/>
        <end position="481"/>
    </location>
</feature>
<keyword evidence="2" id="KW-0732">Signal</keyword>
<feature type="region of interest" description="Disordered" evidence="1">
    <location>
        <begin position="26"/>
        <end position="56"/>
    </location>
</feature>
<reference evidence="3 4" key="1">
    <citation type="submission" date="2018-08" db="EMBL/GenBank/DDBJ databases">
        <title>A genome reference for cultivated species of the human gut microbiota.</title>
        <authorList>
            <person name="Zou Y."/>
            <person name="Xue W."/>
            <person name="Luo G."/>
        </authorList>
    </citation>
    <scope>NUCLEOTIDE SEQUENCE [LARGE SCALE GENOMIC DNA]</scope>
    <source>
        <strain evidence="3 4">TF05-5AC</strain>
    </source>
</reference>
<dbReference type="Pfam" id="PF01547">
    <property type="entry name" value="SBP_bac_1"/>
    <property type="match status" value="1"/>
</dbReference>
<sequence>MNRWKKKIAILLTVAMTAGVMAACGSSNETPAQPAAESTPQAAATTAGEENQENKGSDGLYELDFYAWSNPDNIKPLIENFNSDYAGKYNLVYQKLADAMTLTINTALASGEKIDVMTQASHTDLRQRADDGVYMGLKQFFDKEGWDYADKLGTAIEETQNINGDYYSIPYCNNINMVFFNKNMFDEAGLEYPQSGWTWEDFRETAIKLTSGSGADKVYGAMIDTAGSSGSDNYWDLIARQKLGNNAYYNDDFTASTFGSDEMRESLQFFVDMTFKDQCIVPVEEITALQYNSDPVGMAGLYNGKYAMWIAPVYGCLYLKSSYGEIPEGTDIGMVDMPTPDGGQTITTCYSSTASIPANVENPEAAWELLKYICIDRPDLFAGPKAMHPAVEFDNEEDERAFNEIIFKEKPGLDYDMAMDTMMKDRTLVSKDCTIKQGYVAIQEGMENIMSLVFSGEMGVEEALNELQKSVDAAITADLAK</sequence>
<name>A0A3E3I8Y5_9FIRM</name>
<comment type="caution">
    <text evidence="3">The sequence shown here is derived from an EMBL/GenBank/DDBJ whole genome shotgun (WGS) entry which is preliminary data.</text>
</comment>
<dbReference type="SUPFAM" id="SSF53850">
    <property type="entry name" value="Periplasmic binding protein-like II"/>
    <property type="match status" value="1"/>
</dbReference>
<accession>A0A3E3I8Y5</accession>
<protein>
    <submittedName>
        <fullName evidence="3">Extracellular solute-binding protein</fullName>
    </submittedName>
</protein>
<dbReference type="PANTHER" id="PTHR43649">
    <property type="entry name" value="ARABINOSE-BINDING PROTEIN-RELATED"/>
    <property type="match status" value="1"/>
</dbReference>
<dbReference type="RefSeq" id="WP_117544112.1">
    <property type="nucleotide sequence ID" value="NZ_QVLV01000003.1"/>
</dbReference>
<evidence type="ECO:0000256" key="2">
    <source>
        <dbReference type="SAM" id="SignalP"/>
    </source>
</evidence>
<dbReference type="Proteomes" id="UP000260812">
    <property type="component" value="Unassembled WGS sequence"/>
</dbReference>
<dbReference type="GeneID" id="97986462"/>
<dbReference type="InterPro" id="IPR050490">
    <property type="entry name" value="Bact_solute-bd_prot1"/>
</dbReference>
<evidence type="ECO:0000256" key="1">
    <source>
        <dbReference type="SAM" id="MobiDB-lite"/>
    </source>
</evidence>
<dbReference type="AlphaFoldDB" id="A0A3E3I8Y5"/>
<dbReference type="InterPro" id="IPR006059">
    <property type="entry name" value="SBP"/>
</dbReference>
<dbReference type="PANTHER" id="PTHR43649:SF12">
    <property type="entry name" value="DIACETYLCHITOBIOSE BINDING PROTEIN DASA"/>
    <property type="match status" value="1"/>
</dbReference>
<organism evidence="3 4">
    <name type="scientific">Eisenbergiella massiliensis</name>
    <dbReference type="NCBI Taxonomy" id="1720294"/>
    <lineage>
        <taxon>Bacteria</taxon>
        <taxon>Bacillati</taxon>
        <taxon>Bacillota</taxon>
        <taxon>Clostridia</taxon>
        <taxon>Lachnospirales</taxon>
        <taxon>Lachnospiraceae</taxon>
        <taxon>Eisenbergiella</taxon>
    </lineage>
</organism>
<evidence type="ECO:0000313" key="4">
    <source>
        <dbReference type="Proteomes" id="UP000260812"/>
    </source>
</evidence>
<proteinExistence type="predicted"/>